<dbReference type="Proteomes" id="UP000232491">
    <property type="component" value="Chromosome"/>
</dbReference>
<evidence type="ECO:0000313" key="2">
    <source>
        <dbReference type="EMBL" id="AUE03079.1"/>
    </source>
</evidence>
<evidence type="ECO:0000313" key="3">
    <source>
        <dbReference type="Proteomes" id="UP000232491"/>
    </source>
</evidence>
<evidence type="ECO:0008006" key="4">
    <source>
        <dbReference type="Google" id="ProtNLM"/>
    </source>
</evidence>
<keyword evidence="1" id="KW-0812">Transmembrane</keyword>
<gene>
    <name evidence="2" type="ORF">BB215W447A_1061</name>
</gene>
<sequence>MREKIITGTRDDGEKTGPMAKARRWAGGHKTMLVCIGVGALTAFAAIASCRTGHAGGVKTGYLAGFPDGRTEGYAKGHDAGYADGLADGMEIDADAMKPETIVKNTFPVASHVRRLHEGWRRSPAKDAQIAALGKDIPEGYTLVDDQTRTRVTVR</sequence>
<organism evidence="2 3">
    <name type="scientific">Bifidobacterium breve</name>
    <dbReference type="NCBI Taxonomy" id="1685"/>
    <lineage>
        <taxon>Bacteria</taxon>
        <taxon>Bacillati</taxon>
        <taxon>Actinomycetota</taxon>
        <taxon>Actinomycetes</taxon>
        <taxon>Bifidobacteriales</taxon>
        <taxon>Bifidobacteriaceae</taxon>
        <taxon>Bifidobacterium</taxon>
    </lineage>
</organism>
<proteinExistence type="predicted"/>
<keyword evidence="1" id="KW-1133">Transmembrane helix</keyword>
<evidence type="ECO:0000256" key="1">
    <source>
        <dbReference type="SAM" id="Phobius"/>
    </source>
</evidence>
<dbReference type="EMBL" id="CP021558">
    <property type="protein sequence ID" value="AUE03079.1"/>
    <property type="molecule type" value="Genomic_DNA"/>
</dbReference>
<accession>A0A2K9BHG2</accession>
<dbReference type="RefSeq" id="WP_157826227.1">
    <property type="nucleotide sequence ID" value="NZ_CP021558.1"/>
</dbReference>
<name>A0A2K9BHG2_BIFBR</name>
<protein>
    <recommendedName>
        <fullName evidence="4">Flagellar assembly protein H</fullName>
    </recommendedName>
</protein>
<reference evidence="2 3" key="1">
    <citation type="submission" date="2017-05" db="EMBL/GenBank/DDBJ databases">
        <title>Comparative genomics and methylome analysis of the gut commensal Bifidobacterium breve.</title>
        <authorList>
            <person name="Bottacini F."/>
            <person name="Morrissey R."/>
            <person name="Roberts R.J."/>
            <person name="James K."/>
            <person name="van Breen J."/>
            <person name="Egan M."/>
            <person name="Lambert J."/>
            <person name="van Limpt K."/>
            <person name="Stanton C."/>
            <person name="Knol J."/>
            <person name="O' Connell Motherway M."/>
            <person name="van Sinderen D."/>
        </authorList>
    </citation>
    <scope>NUCLEOTIDE SEQUENCE [LARGE SCALE GENOMIC DNA]</scope>
    <source>
        <strain evidence="2 3">215W447a</strain>
    </source>
</reference>
<dbReference type="AlphaFoldDB" id="A0A2K9BHG2"/>
<feature type="transmembrane region" description="Helical" evidence="1">
    <location>
        <begin position="31"/>
        <end position="49"/>
    </location>
</feature>
<keyword evidence="1" id="KW-0472">Membrane</keyword>